<dbReference type="PANTHER" id="PTHR20921:SF0">
    <property type="entry name" value="TRANSMEMBRANE PROTEIN 222"/>
    <property type="match status" value="1"/>
</dbReference>
<proteinExistence type="predicted"/>
<keyword evidence="1" id="KW-0472">Membrane</keyword>
<evidence type="ECO:0000256" key="1">
    <source>
        <dbReference type="SAM" id="Phobius"/>
    </source>
</evidence>
<dbReference type="VEuPathDB" id="FungiDB:PC110_g84"/>
<comment type="caution">
    <text evidence="2">The sequence shown here is derived from an EMBL/GenBank/DDBJ whole genome shotgun (WGS) entry which is preliminary data.</text>
</comment>
<evidence type="ECO:0000313" key="2">
    <source>
        <dbReference type="EMBL" id="KAG3228000.1"/>
    </source>
</evidence>
<dbReference type="InterPro" id="IPR008496">
    <property type="entry name" value="TMEM222/RTE1"/>
</dbReference>
<feature type="transmembrane region" description="Helical" evidence="1">
    <location>
        <begin position="106"/>
        <end position="123"/>
    </location>
</feature>
<evidence type="ECO:0000313" key="3">
    <source>
        <dbReference type="Proteomes" id="UP000760860"/>
    </source>
</evidence>
<reference evidence="2" key="1">
    <citation type="submission" date="2018-05" db="EMBL/GenBank/DDBJ databases">
        <title>Effector identification in a new, highly contiguous assembly of the strawberry crown rot pathogen Phytophthora cactorum.</title>
        <authorList>
            <person name="Armitage A.D."/>
            <person name="Nellist C.F."/>
            <person name="Bates H."/>
            <person name="Vickerstaff R.J."/>
            <person name="Harrison R.J."/>
        </authorList>
    </citation>
    <scope>NUCLEOTIDE SEQUENCE</scope>
    <source>
        <strain evidence="2">P421</strain>
    </source>
</reference>
<dbReference type="EMBL" id="RCMV01000023">
    <property type="protein sequence ID" value="KAG3228000.1"/>
    <property type="molecule type" value="Genomic_DNA"/>
</dbReference>
<dbReference type="Proteomes" id="UP000760860">
    <property type="component" value="Unassembled WGS sequence"/>
</dbReference>
<feature type="transmembrane region" description="Helical" evidence="1">
    <location>
        <begin position="129"/>
        <end position="147"/>
    </location>
</feature>
<protein>
    <submittedName>
        <fullName evidence="2">Uncharacterized protein</fullName>
    </submittedName>
</protein>
<organism evidence="2 3">
    <name type="scientific">Phytophthora cactorum</name>
    <dbReference type="NCBI Taxonomy" id="29920"/>
    <lineage>
        <taxon>Eukaryota</taxon>
        <taxon>Sar</taxon>
        <taxon>Stramenopiles</taxon>
        <taxon>Oomycota</taxon>
        <taxon>Peronosporomycetes</taxon>
        <taxon>Peronosporales</taxon>
        <taxon>Peronosporaceae</taxon>
        <taxon>Phytophthora</taxon>
    </lineage>
</organism>
<gene>
    <name evidence="2" type="ORF">PC129_g1463</name>
</gene>
<keyword evidence="1" id="KW-0812">Transmembrane</keyword>
<keyword evidence="1" id="KW-1133">Transmembrane helix</keyword>
<name>A0A8T1ISH2_9STRA</name>
<dbReference type="Pfam" id="PF05608">
    <property type="entry name" value="RTE1"/>
    <property type="match status" value="1"/>
</dbReference>
<dbReference type="AlphaFoldDB" id="A0A8T1ISH2"/>
<accession>A0A8T1ISH2</accession>
<dbReference type="PANTHER" id="PTHR20921">
    <property type="entry name" value="TRANSMEMBRANE PROTEIN 222"/>
    <property type="match status" value="1"/>
</dbReference>
<sequence length="148" mass="16745">MSNCSRASIIDPSADRFLFCVVWSPIPVITWVLPFIGHLGIADSKGIIHDFEGTNAIGRDNFLFGIPTRYVQLDVAPDQVTRWDEAVAKGSTTYSTRTYNFFGRSSWNMVILCLWMFLNGNYVDARGFLKTWLPFTLLALVATCYYVV</sequence>